<keyword evidence="4" id="KW-1185">Reference proteome</keyword>
<evidence type="ECO:0000313" key="3">
    <source>
        <dbReference type="EMBL" id="KAL2815573.1"/>
    </source>
</evidence>
<evidence type="ECO:0000259" key="2">
    <source>
        <dbReference type="Pfam" id="PF22998"/>
    </source>
</evidence>
<organism evidence="3 4">
    <name type="scientific">Aspergillus cavernicola</name>
    <dbReference type="NCBI Taxonomy" id="176166"/>
    <lineage>
        <taxon>Eukaryota</taxon>
        <taxon>Fungi</taxon>
        <taxon>Dikarya</taxon>
        <taxon>Ascomycota</taxon>
        <taxon>Pezizomycotina</taxon>
        <taxon>Eurotiomycetes</taxon>
        <taxon>Eurotiomycetidae</taxon>
        <taxon>Eurotiales</taxon>
        <taxon>Aspergillaceae</taxon>
        <taxon>Aspergillus</taxon>
        <taxon>Aspergillus subgen. Nidulantes</taxon>
    </lineage>
</organism>
<dbReference type="InterPro" id="IPR055100">
    <property type="entry name" value="GNAT_LYC1-like"/>
</dbReference>
<sequence>MFGRHSLIYFYLALHLDQPTEGESISISTLNSNAWKDTLPLDIYLKESAHLMTVPLAKDGGMTRWIPVDNNLPPVQRLLLASCETFRKRSWISDPNGNVTQVITHRVASVYTDPKGWWQTEATKCAASVLFSDIGKRFYGKLGRHAFPIHQVGFVPSARHPRSAMATPSLGGKTRFMISPDHEHMLWHHSKEEFAGETLFRKKPEVKGAIIGYPANRVWAVWTHRFYEMPDTSASKNTLHTLRIVIENQDAVLRLVKKMGLPHRVEDREEGICSLRWYGGGNSNEDEDEIEWIGNEKYGWC</sequence>
<dbReference type="InterPro" id="IPR053013">
    <property type="entry name" value="LAT"/>
</dbReference>
<dbReference type="PANTHER" id="PTHR34815:SF2">
    <property type="entry name" value="N-ACETYLTRANSFERASE DOMAIN-CONTAINING PROTEIN"/>
    <property type="match status" value="1"/>
</dbReference>
<comment type="caution">
    <text evidence="3">The sequence shown here is derived from an EMBL/GenBank/DDBJ whole genome shotgun (WGS) entry which is preliminary data.</text>
</comment>
<protein>
    <recommendedName>
        <fullName evidence="2">LYC1 C-terminal domain-containing protein</fullName>
    </recommendedName>
</protein>
<evidence type="ECO:0000313" key="4">
    <source>
        <dbReference type="Proteomes" id="UP001610335"/>
    </source>
</evidence>
<gene>
    <name evidence="3" type="ORF">BDW59DRAFT_176084</name>
</gene>
<reference evidence="3 4" key="1">
    <citation type="submission" date="2024-07" db="EMBL/GenBank/DDBJ databases">
        <title>Section-level genome sequencing and comparative genomics of Aspergillus sections Usti and Cavernicolus.</title>
        <authorList>
            <consortium name="Lawrence Berkeley National Laboratory"/>
            <person name="Nybo J.L."/>
            <person name="Vesth T.C."/>
            <person name="Theobald S."/>
            <person name="Frisvad J.C."/>
            <person name="Larsen T.O."/>
            <person name="Kjaerboelling I."/>
            <person name="Rothschild-Mancinelli K."/>
            <person name="Lyhne E.K."/>
            <person name="Kogle M.E."/>
            <person name="Barry K."/>
            <person name="Clum A."/>
            <person name="Na H."/>
            <person name="Ledsgaard L."/>
            <person name="Lin J."/>
            <person name="Lipzen A."/>
            <person name="Kuo A."/>
            <person name="Riley R."/>
            <person name="Mondo S."/>
            <person name="LaButti K."/>
            <person name="Haridas S."/>
            <person name="Pangalinan J."/>
            <person name="Salamov A.A."/>
            <person name="Simmons B.A."/>
            <person name="Magnuson J.K."/>
            <person name="Chen J."/>
            <person name="Drula E."/>
            <person name="Henrissat B."/>
            <person name="Wiebenga A."/>
            <person name="Lubbers R.J."/>
            <person name="Gomes A.C."/>
            <person name="Makela M.R."/>
            <person name="Stajich J."/>
            <person name="Grigoriev I.V."/>
            <person name="Mortensen U.H."/>
            <person name="De vries R.P."/>
            <person name="Baker S.E."/>
            <person name="Andersen M.R."/>
        </authorList>
    </citation>
    <scope>NUCLEOTIDE SEQUENCE [LARGE SCALE GENOMIC DNA]</scope>
    <source>
        <strain evidence="3 4">CBS 600.67</strain>
    </source>
</reference>
<feature type="chain" id="PRO_5045952311" description="LYC1 C-terminal domain-containing protein" evidence="1">
    <location>
        <begin position="23"/>
        <end position="301"/>
    </location>
</feature>
<dbReference type="EMBL" id="JBFXLS010000111">
    <property type="protein sequence ID" value="KAL2815573.1"/>
    <property type="molecule type" value="Genomic_DNA"/>
</dbReference>
<accession>A0ABR4HJB3</accession>
<feature type="signal peptide" evidence="1">
    <location>
        <begin position="1"/>
        <end position="22"/>
    </location>
</feature>
<evidence type="ECO:0000256" key="1">
    <source>
        <dbReference type="SAM" id="SignalP"/>
    </source>
</evidence>
<dbReference type="PANTHER" id="PTHR34815">
    <property type="entry name" value="LYSINE ACETYLTRANSFERASE"/>
    <property type="match status" value="1"/>
</dbReference>
<proteinExistence type="predicted"/>
<keyword evidence="1" id="KW-0732">Signal</keyword>
<dbReference type="Pfam" id="PF22998">
    <property type="entry name" value="GNAT_LYC1-like"/>
    <property type="match status" value="1"/>
</dbReference>
<name>A0ABR4HJB3_9EURO</name>
<feature type="domain" description="LYC1 C-terminal" evidence="2">
    <location>
        <begin position="162"/>
        <end position="250"/>
    </location>
</feature>
<dbReference type="Proteomes" id="UP001610335">
    <property type="component" value="Unassembled WGS sequence"/>
</dbReference>